<dbReference type="Pfam" id="PF00403">
    <property type="entry name" value="HMA"/>
    <property type="match status" value="1"/>
</dbReference>
<reference evidence="3" key="1">
    <citation type="journal article" date="2019" name="Int. J. Syst. Evol. Microbiol.">
        <title>The Global Catalogue of Microorganisms (GCM) 10K type strain sequencing project: providing services to taxonomists for standard genome sequencing and annotation.</title>
        <authorList>
            <consortium name="The Broad Institute Genomics Platform"/>
            <consortium name="The Broad Institute Genome Sequencing Center for Infectious Disease"/>
            <person name="Wu L."/>
            <person name="Ma J."/>
        </authorList>
    </citation>
    <scope>NUCLEOTIDE SEQUENCE [LARGE SCALE GENOMIC DNA]</scope>
    <source>
        <strain evidence="3">CCUG 56752</strain>
    </source>
</reference>
<sequence length="90" mass="9924">MMQTKIIVQNLKCGGCANTISKNLITLEDISDINVNPEESSVAFRYTHESSLQSVEEKLKHLGYPVIGDANTYLNKAKSFISCATGKMNQ</sequence>
<evidence type="ECO:0000313" key="3">
    <source>
        <dbReference type="Proteomes" id="UP001597049"/>
    </source>
</evidence>
<dbReference type="RefSeq" id="WP_379657593.1">
    <property type="nucleotide sequence ID" value="NZ_JBHTIV010000006.1"/>
</dbReference>
<evidence type="ECO:0000313" key="2">
    <source>
        <dbReference type="EMBL" id="MFD0932267.1"/>
    </source>
</evidence>
<gene>
    <name evidence="2" type="ORF">ACFQ0R_06575</name>
</gene>
<dbReference type="CDD" id="cd00371">
    <property type="entry name" value="HMA"/>
    <property type="match status" value="1"/>
</dbReference>
<feature type="domain" description="HMA" evidence="1">
    <location>
        <begin position="2"/>
        <end position="67"/>
    </location>
</feature>
<protein>
    <submittedName>
        <fullName evidence="2">Heavy-metal-associated domain-containing protein</fullName>
    </submittedName>
</protein>
<dbReference type="EMBL" id="JBHTIV010000006">
    <property type="protein sequence ID" value="MFD0932267.1"/>
    <property type="molecule type" value="Genomic_DNA"/>
</dbReference>
<dbReference type="Gene3D" id="3.30.70.100">
    <property type="match status" value="1"/>
</dbReference>
<dbReference type="PROSITE" id="PS50846">
    <property type="entry name" value="HMA_2"/>
    <property type="match status" value="1"/>
</dbReference>
<keyword evidence="3" id="KW-1185">Reference proteome</keyword>
<comment type="caution">
    <text evidence="2">The sequence shown here is derived from an EMBL/GenBank/DDBJ whole genome shotgun (WGS) entry which is preliminary data.</text>
</comment>
<name>A0ABW3GNT7_9FLAO</name>
<accession>A0ABW3GNT7</accession>
<organism evidence="2 3">
    <name type="scientific">Psychroflexus salinarum</name>
    <dbReference type="NCBI Taxonomy" id="546024"/>
    <lineage>
        <taxon>Bacteria</taxon>
        <taxon>Pseudomonadati</taxon>
        <taxon>Bacteroidota</taxon>
        <taxon>Flavobacteriia</taxon>
        <taxon>Flavobacteriales</taxon>
        <taxon>Flavobacteriaceae</taxon>
        <taxon>Psychroflexus</taxon>
    </lineage>
</organism>
<dbReference type="InterPro" id="IPR036163">
    <property type="entry name" value="HMA_dom_sf"/>
</dbReference>
<dbReference type="Proteomes" id="UP001597049">
    <property type="component" value="Unassembled WGS sequence"/>
</dbReference>
<dbReference type="InterPro" id="IPR006121">
    <property type="entry name" value="HMA_dom"/>
</dbReference>
<evidence type="ECO:0000259" key="1">
    <source>
        <dbReference type="PROSITE" id="PS50846"/>
    </source>
</evidence>
<dbReference type="SUPFAM" id="SSF55008">
    <property type="entry name" value="HMA, heavy metal-associated domain"/>
    <property type="match status" value="1"/>
</dbReference>
<proteinExistence type="predicted"/>